<organism evidence="1 2">
    <name type="scientific">Liparis tanakae</name>
    <name type="common">Tanaka's snailfish</name>
    <dbReference type="NCBI Taxonomy" id="230148"/>
    <lineage>
        <taxon>Eukaryota</taxon>
        <taxon>Metazoa</taxon>
        <taxon>Chordata</taxon>
        <taxon>Craniata</taxon>
        <taxon>Vertebrata</taxon>
        <taxon>Euteleostomi</taxon>
        <taxon>Actinopterygii</taxon>
        <taxon>Neopterygii</taxon>
        <taxon>Teleostei</taxon>
        <taxon>Neoteleostei</taxon>
        <taxon>Acanthomorphata</taxon>
        <taxon>Eupercaria</taxon>
        <taxon>Perciformes</taxon>
        <taxon>Cottioidei</taxon>
        <taxon>Cottales</taxon>
        <taxon>Liparidae</taxon>
        <taxon>Liparis</taxon>
    </lineage>
</organism>
<dbReference type="Proteomes" id="UP000314294">
    <property type="component" value="Unassembled WGS sequence"/>
</dbReference>
<evidence type="ECO:0000313" key="1">
    <source>
        <dbReference type="EMBL" id="TNN44633.1"/>
    </source>
</evidence>
<sequence length="108" mass="12578">MCMTRSGSYLCHWFWFGNDGFSLLHDGGFNCRGLFRWTLNNGGFFRWTLNNGGFFRWTLNNGGFFRGRTHCNGRSPFDWRVGRMLFFKDSPLGLLQEGKDTLGFMIIV</sequence>
<gene>
    <name evidence="1" type="ORF">EYF80_045166</name>
</gene>
<reference evidence="1 2" key="1">
    <citation type="submission" date="2019-03" db="EMBL/GenBank/DDBJ databases">
        <title>First draft genome of Liparis tanakae, snailfish: a comprehensive survey of snailfish specific genes.</title>
        <authorList>
            <person name="Kim W."/>
            <person name="Song I."/>
            <person name="Jeong J.-H."/>
            <person name="Kim D."/>
            <person name="Kim S."/>
            <person name="Ryu S."/>
            <person name="Song J.Y."/>
            <person name="Lee S.K."/>
        </authorList>
    </citation>
    <scope>NUCLEOTIDE SEQUENCE [LARGE SCALE GENOMIC DNA]</scope>
    <source>
        <tissue evidence="1">Muscle</tissue>
    </source>
</reference>
<protein>
    <submittedName>
        <fullName evidence="1">Uncharacterized protein</fullName>
    </submittedName>
</protein>
<accession>A0A4Z2FV01</accession>
<proteinExistence type="predicted"/>
<dbReference type="EMBL" id="SRLO01000892">
    <property type="protein sequence ID" value="TNN44633.1"/>
    <property type="molecule type" value="Genomic_DNA"/>
</dbReference>
<keyword evidence="2" id="KW-1185">Reference proteome</keyword>
<name>A0A4Z2FV01_9TELE</name>
<comment type="caution">
    <text evidence="1">The sequence shown here is derived from an EMBL/GenBank/DDBJ whole genome shotgun (WGS) entry which is preliminary data.</text>
</comment>
<dbReference type="AlphaFoldDB" id="A0A4Z2FV01"/>
<evidence type="ECO:0000313" key="2">
    <source>
        <dbReference type="Proteomes" id="UP000314294"/>
    </source>
</evidence>